<keyword evidence="12" id="KW-1185">Reference proteome</keyword>
<dbReference type="Gene3D" id="3.60.110.10">
    <property type="entry name" value="Carbon-nitrogen hydrolase"/>
    <property type="match status" value="1"/>
</dbReference>
<dbReference type="Pfam" id="PF00795">
    <property type="entry name" value="CN_hydrolase"/>
    <property type="match status" value="1"/>
</dbReference>
<dbReference type="KEGG" id="mas:Mahau_0449"/>
<feature type="binding site" evidence="7">
    <location>
        <position position="190"/>
    </location>
    <ligand>
        <name>L-glutamine</name>
        <dbReference type="ChEBI" id="CHEBI:58359"/>
    </ligand>
</feature>
<sequence>MKVAIAQSNPTIGDINGNIDKMIGMIDKSRAAGAELVVFPEMATIGYPPKDLLLNSDFIEALNDLTERLLLPVSHDIGILFGTVTYDNISGMLCNSALLAYNGDIISRQDKSLLPTYDVFDEARYFIPADTRQCMQFGDLKLGVSICEDIWNDKDFWDRPRYPLDVIAELALQQPDMFINISASPYHYGKFALRSDMIKNIAKKYHTPIIYANQVGANDELIFDGGSFCIDALGNRALQAKVFDEDIITIDSQKLMQGTYSSYDPNEDIAWMHDALVLGIRDYFHKTGCKKTVVALSGGIDSAVVCALAVDALGKRNVLGLSMPSRYSSTGSRDDAYVLAKNLDIEFRTYPIEDVFEACLRTFNGDSPPKGDLAEENIQARIRGNFIMFIANRENRMALTTGNKSELAVGYCTLYGDMCGALAPISDVPKTMVYELARYINREYEIIPESTIAKAPSAELRPDQKDEDSLPPYSVLDPILHAYIEENKSFAQIVAMGYEPDLVKDIIHKVDRAEFKRRQAAPGLKVTTKAFGIGRRMPIAQRWTGSII</sequence>
<evidence type="ECO:0000259" key="10">
    <source>
        <dbReference type="PROSITE" id="PS50263"/>
    </source>
</evidence>
<dbReference type="CDD" id="cd00553">
    <property type="entry name" value="NAD_synthase"/>
    <property type="match status" value="1"/>
</dbReference>
<dbReference type="InterPro" id="IPR022310">
    <property type="entry name" value="NAD/GMP_synthase"/>
</dbReference>
<dbReference type="EC" id="6.3.5.1" evidence="7 8"/>
<dbReference type="AlphaFoldDB" id="F3ZYR8"/>
<dbReference type="eggNOG" id="COG0388">
    <property type="taxonomic scope" value="Bacteria"/>
</dbReference>
<dbReference type="InterPro" id="IPR003010">
    <property type="entry name" value="C-N_Hydrolase"/>
</dbReference>
<feature type="active site" description="Nucleophile; for glutaminase activity" evidence="7">
    <location>
        <position position="147"/>
    </location>
</feature>
<feature type="binding site" evidence="7">
    <location>
        <position position="377"/>
    </location>
    <ligand>
        <name>deamido-NAD(+)</name>
        <dbReference type="ChEBI" id="CHEBI:58437"/>
        <note>ligand shared between two neighboring subunits</note>
    </ligand>
</feature>
<evidence type="ECO:0000313" key="11">
    <source>
        <dbReference type="EMBL" id="AEE95663.1"/>
    </source>
</evidence>
<dbReference type="InterPro" id="IPR014729">
    <property type="entry name" value="Rossmann-like_a/b/a_fold"/>
</dbReference>
<dbReference type="GO" id="GO:0003952">
    <property type="term" value="F:NAD+ synthase (glutamine-hydrolyzing) activity"/>
    <property type="evidence" value="ECO:0007669"/>
    <property type="project" value="UniProtKB-UniRule"/>
</dbReference>
<dbReference type="Gene3D" id="3.40.50.620">
    <property type="entry name" value="HUPs"/>
    <property type="match status" value="1"/>
</dbReference>
<comment type="function">
    <text evidence="7">Catalyzes the ATP-dependent amidation of deamido-NAD to form NAD. Uses L-glutamine as a nitrogen source.</text>
</comment>
<keyword evidence="6 7" id="KW-0520">NAD</keyword>
<evidence type="ECO:0000256" key="1">
    <source>
        <dbReference type="ARBA" id="ARBA00005188"/>
    </source>
</evidence>
<dbReference type="PANTHER" id="PTHR23090:SF9">
    <property type="entry name" value="GLUTAMINE-DEPENDENT NAD(+) SYNTHETASE"/>
    <property type="match status" value="1"/>
</dbReference>
<feature type="binding site" evidence="7">
    <location>
        <begin position="295"/>
        <end position="302"/>
    </location>
    <ligand>
        <name>ATP</name>
        <dbReference type="ChEBI" id="CHEBI:30616"/>
    </ligand>
</feature>
<keyword evidence="5 7" id="KW-0067">ATP-binding</keyword>
<dbReference type="HAMAP" id="MF_02090">
    <property type="entry name" value="NadE_glutamine_dep"/>
    <property type="match status" value="1"/>
</dbReference>
<feature type="binding site" evidence="7">
    <location>
        <position position="401"/>
    </location>
    <ligand>
        <name>ATP</name>
        <dbReference type="ChEBI" id="CHEBI:30616"/>
    </ligand>
</feature>
<dbReference type="InterPro" id="IPR003694">
    <property type="entry name" value="NAD_synthase"/>
</dbReference>
<dbReference type="CDD" id="cd07570">
    <property type="entry name" value="GAT_Gln-NAD-synth"/>
    <property type="match status" value="1"/>
</dbReference>
<evidence type="ECO:0000256" key="8">
    <source>
        <dbReference type="PIRNR" id="PIRNR006630"/>
    </source>
</evidence>
<evidence type="ECO:0000256" key="3">
    <source>
        <dbReference type="ARBA" id="ARBA00022598"/>
    </source>
</evidence>
<dbReference type="SUPFAM" id="SSF56317">
    <property type="entry name" value="Carbon-nitrogen hydrolase"/>
    <property type="match status" value="1"/>
</dbReference>
<dbReference type="EMBL" id="CP002360">
    <property type="protein sequence ID" value="AEE95663.1"/>
    <property type="molecule type" value="Genomic_DNA"/>
</dbReference>
<dbReference type="GO" id="GO:0009435">
    <property type="term" value="P:NAD+ biosynthetic process"/>
    <property type="evidence" value="ECO:0007669"/>
    <property type="project" value="UniProtKB-UniRule"/>
</dbReference>
<dbReference type="PANTHER" id="PTHR23090">
    <property type="entry name" value="NH 3 /GLUTAMINE-DEPENDENT NAD + SYNTHETASE"/>
    <property type="match status" value="1"/>
</dbReference>
<dbReference type="STRING" id="697281.Mahau_0449"/>
<dbReference type="PROSITE" id="PS50263">
    <property type="entry name" value="CN_HYDROLASE"/>
    <property type="match status" value="1"/>
</dbReference>
<comment type="caution">
    <text evidence="7">Lacks conserved residue(s) required for the propagation of feature annotation.</text>
</comment>
<feature type="active site" description="For glutaminase activity" evidence="7">
    <location>
        <position position="111"/>
    </location>
</feature>
<dbReference type="Proteomes" id="UP000008457">
    <property type="component" value="Chromosome"/>
</dbReference>
<dbReference type="UniPathway" id="UPA00253">
    <property type="reaction ID" value="UER00334"/>
</dbReference>
<gene>
    <name evidence="7" type="primary">nadE</name>
    <name evidence="11" type="ordered locus">Mahau_0449</name>
</gene>
<dbReference type="InterPro" id="IPR036526">
    <property type="entry name" value="C-N_Hydrolase_sf"/>
</dbReference>
<evidence type="ECO:0000313" key="12">
    <source>
        <dbReference type="Proteomes" id="UP000008457"/>
    </source>
</evidence>
<comment type="similarity">
    <text evidence="9">Belongs to the NAD synthetase family.</text>
</comment>
<organism evidence="11 12">
    <name type="scientific">Mahella australiensis (strain DSM 15567 / CIP 107919 / 50-1 BON)</name>
    <dbReference type="NCBI Taxonomy" id="697281"/>
    <lineage>
        <taxon>Bacteria</taxon>
        <taxon>Bacillati</taxon>
        <taxon>Bacillota</taxon>
        <taxon>Clostridia</taxon>
        <taxon>Thermoanaerobacterales</taxon>
        <taxon>Thermoanaerobacterales Family IV. Incertae Sedis</taxon>
        <taxon>Mahella</taxon>
    </lineage>
</organism>
<protein>
    <recommendedName>
        <fullName evidence="7 8">Glutamine-dependent NAD(+) synthetase</fullName>
        <ecNumber evidence="7 8">6.3.5.1</ecNumber>
    </recommendedName>
    <alternativeName>
        <fullName evidence="7 8">NAD(+) synthase [glutamine-hydrolyzing]</fullName>
    </alternativeName>
</protein>
<keyword evidence="4 7" id="KW-0547">Nucleotide-binding</keyword>
<feature type="binding site" evidence="7">
    <location>
        <position position="516"/>
    </location>
    <ligand>
        <name>deamido-NAD(+)</name>
        <dbReference type="ChEBI" id="CHEBI:58437"/>
        <note>ligand shared between two neighboring subunits</note>
    </ligand>
</feature>
<dbReference type="GO" id="GO:0004359">
    <property type="term" value="F:glutaminase activity"/>
    <property type="evidence" value="ECO:0007669"/>
    <property type="project" value="InterPro"/>
</dbReference>
<comment type="catalytic activity">
    <reaction evidence="7 8">
        <text>deamido-NAD(+) + L-glutamine + ATP + H2O = L-glutamate + AMP + diphosphate + NAD(+) + H(+)</text>
        <dbReference type="Rhea" id="RHEA:24384"/>
        <dbReference type="ChEBI" id="CHEBI:15377"/>
        <dbReference type="ChEBI" id="CHEBI:15378"/>
        <dbReference type="ChEBI" id="CHEBI:29985"/>
        <dbReference type="ChEBI" id="CHEBI:30616"/>
        <dbReference type="ChEBI" id="CHEBI:33019"/>
        <dbReference type="ChEBI" id="CHEBI:57540"/>
        <dbReference type="ChEBI" id="CHEBI:58359"/>
        <dbReference type="ChEBI" id="CHEBI:58437"/>
        <dbReference type="ChEBI" id="CHEBI:456215"/>
        <dbReference type="EC" id="6.3.5.1"/>
    </reaction>
</comment>
<dbReference type="Pfam" id="PF02540">
    <property type="entry name" value="NAD_synthase"/>
    <property type="match status" value="1"/>
</dbReference>
<keyword evidence="3 7" id="KW-0436">Ligase</keyword>
<dbReference type="PIRSF" id="PIRSF006630">
    <property type="entry name" value="NADS_GAT"/>
    <property type="match status" value="1"/>
</dbReference>
<comment type="pathway">
    <text evidence="1 7 8">Cofactor biosynthesis; NAD(+) biosynthesis; NAD(+) from deamido-NAD(+) (L-Gln route): step 1/1.</text>
</comment>
<dbReference type="GO" id="GO:0008795">
    <property type="term" value="F:NAD+ synthase activity"/>
    <property type="evidence" value="ECO:0007669"/>
    <property type="project" value="UniProtKB-UniRule"/>
</dbReference>
<evidence type="ECO:0000256" key="7">
    <source>
        <dbReference type="HAMAP-Rule" id="MF_02090"/>
    </source>
</evidence>
<evidence type="ECO:0000256" key="9">
    <source>
        <dbReference type="RuleBase" id="RU003811"/>
    </source>
</evidence>
<feature type="active site" description="Proton acceptor; for glutaminase activity" evidence="7">
    <location>
        <position position="41"/>
    </location>
</feature>
<dbReference type="InterPro" id="IPR014445">
    <property type="entry name" value="Gln-dep_NAD_synthase"/>
</dbReference>
<name>F3ZYR8_MAHA5</name>
<dbReference type="eggNOG" id="COG0171">
    <property type="taxonomic scope" value="Bacteria"/>
</dbReference>
<dbReference type="GO" id="GO:0005524">
    <property type="term" value="F:ATP binding"/>
    <property type="evidence" value="ECO:0007669"/>
    <property type="project" value="UniProtKB-UniRule"/>
</dbReference>
<dbReference type="SUPFAM" id="SSF52402">
    <property type="entry name" value="Adenine nucleotide alpha hydrolases-like"/>
    <property type="match status" value="1"/>
</dbReference>
<evidence type="ECO:0000256" key="4">
    <source>
        <dbReference type="ARBA" id="ARBA00022741"/>
    </source>
</evidence>
<dbReference type="NCBIfam" id="NF010588">
    <property type="entry name" value="PRK13981.1"/>
    <property type="match status" value="1"/>
</dbReference>
<evidence type="ECO:0000256" key="6">
    <source>
        <dbReference type="ARBA" id="ARBA00023027"/>
    </source>
</evidence>
<comment type="similarity">
    <text evidence="2 7 8">In the C-terminal section; belongs to the NAD synthetase family.</text>
</comment>
<proteinExistence type="inferred from homology"/>
<dbReference type="HOGENOM" id="CLU_022313_2_0_9"/>
<feature type="domain" description="CN hydrolase" evidence="10">
    <location>
        <begin position="1"/>
        <end position="254"/>
    </location>
</feature>
<dbReference type="FunFam" id="3.40.50.620:FF:000106">
    <property type="entry name" value="Glutamine-dependent NAD(+) synthetase"/>
    <property type="match status" value="1"/>
</dbReference>
<feature type="binding site" evidence="7">
    <location>
        <position position="406"/>
    </location>
    <ligand>
        <name>deamido-NAD(+)</name>
        <dbReference type="ChEBI" id="CHEBI:58437"/>
        <note>ligand shared between two neighboring subunits</note>
    </ligand>
</feature>
<reference evidence="11 12" key="2">
    <citation type="journal article" date="2011" name="Stand. Genomic Sci.">
        <title>Complete genome sequence of Mahella australiensis type strain (50-1 BON).</title>
        <authorList>
            <person name="Sikorski J."/>
            <person name="Teshima H."/>
            <person name="Nolan M."/>
            <person name="Lucas S."/>
            <person name="Hammon N."/>
            <person name="Deshpande S."/>
            <person name="Cheng J.F."/>
            <person name="Pitluck S."/>
            <person name="Liolios K."/>
            <person name="Pagani I."/>
            <person name="Ivanova N."/>
            <person name="Huntemann M."/>
            <person name="Mavromatis K."/>
            <person name="Ovchinikova G."/>
            <person name="Pati A."/>
            <person name="Tapia R."/>
            <person name="Han C."/>
            <person name="Goodwin L."/>
            <person name="Chen A."/>
            <person name="Palaniappan K."/>
            <person name="Land M."/>
            <person name="Hauser L."/>
            <person name="Ngatchou-Djao O.D."/>
            <person name="Rohde M."/>
            <person name="Pukall R."/>
            <person name="Spring S."/>
            <person name="Abt B."/>
            <person name="Goker M."/>
            <person name="Detter J.C."/>
            <person name="Woyke T."/>
            <person name="Bristow J."/>
            <person name="Markowitz V."/>
            <person name="Hugenholtz P."/>
            <person name="Eisen J.A."/>
            <person name="Kyrpides N.C."/>
            <person name="Klenk H.P."/>
            <person name="Lapidus A."/>
        </authorList>
    </citation>
    <scope>NUCLEOTIDE SEQUENCE [LARGE SCALE GENOMIC DNA]</scope>
    <source>
        <strain evidence="12">DSM 15567 / CIP 107919 / 50-1 BON</strain>
    </source>
</reference>
<dbReference type="RefSeq" id="WP_013780096.1">
    <property type="nucleotide sequence ID" value="NC_015520.1"/>
</dbReference>
<reference evidence="12" key="1">
    <citation type="submission" date="2010-11" db="EMBL/GenBank/DDBJ databases">
        <title>The complete genome of Mahella australiensis DSM 15567.</title>
        <authorList>
            <consortium name="US DOE Joint Genome Institute (JGI-PGF)"/>
            <person name="Lucas S."/>
            <person name="Copeland A."/>
            <person name="Lapidus A."/>
            <person name="Bruce D."/>
            <person name="Goodwin L."/>
            <person name="Pitluck S."/>
            <person name="Kyrpides N."/>
            <person name="Mavromatis K."/>
            <person name="Pagani I."/>
            <person name="Ivanova N."/>
            <person name="Teshima H."/>
            <person name="Brettin T."/>
            <person name="Detter J.C."/>
            <person name="Han C."/>
            <person name="Tapia R."/>
            <person name="Land M."/>
            <person name="Hauser L."/>
            <person name="Markowitz V."/>
            <person name="Cheng J.-F."/>
            <person name="Hugenholtz P."/>
            <person name="Woyke T."/>
            <person name="Wu D."/>
            <person name="Spring S."/>
            <person name="Pukall R."/>
            <person name="Steenblock K."/>
            <person name="Schneider S."/>
            <person name="Klenk H.-P."/>
            <person name="Eisen J.A."/>
        </authorList>
    </citation>
    <scope>NUCLEOTIDE SEQUENCE [LARGE SCALE GENOMIC DNA]</scope>
    <source>
        <strain evidence="12">DSM 15567 / CIP 107919 / 50-1 BON</strain>
    </source>
</reference>
<accession>F3ZYR8</accession>
<evidence type="ECO:0000256" key="2">
    <source>
        <dbReference type="ARBA" id="ARBA00007145"/>
    </source>
</evidence>
<dbReference type="OrthoDB" id="9803818at2"/>
<dbReference type="GO" id="GO:0005737">
    <property type="term" value="C:cytoplasm"/>
    <property type="evidence" value="ECO:0007669"/>
    <property type="project" value="InterPro"/>
</dbReference>
<feature type="binding site" evidence="7">
    <location>
        <position position="184"/>
    </location>
    <ligand>
        <name>L-glutamine</name>
        <dbReference type="ChEBI" id="CHEBI:58359"/>
    </ligand>
</feature>
<dbReference type="NCBIfam" id="TIGR00552">
    <property type="entry name" value="nadE"/>
    <property type="match status" value="1"/>
</dbReference>
<feature type="binding site" evidence="7">
    <location>
        <position position="117"/>
    </location>
    <ligand>
        <name>L-glutamine</name>
        <dbReference type="ChEBI" id="CHEBI:58359"/>
    </ligand>
</feature>
<evidence type="ECO:0000256" key="5">
    <source>
        <dbReference type="ARBA" id="ARBA00022840"/>
    </source>
</evidence>